<evidence type="ECO:0000313" key="2">
    <source>
        <dbReference type="Proteomes" id="UP000541154"/>
    </source>
</evidence>
<accession>A0A5N6FZB6</accession>
<evidence type="ECO:0000313" key="1">
    <source>
        <dbReference type="EMBL" id="KAF5857126.1"/>
    </source>
</evidence>
<organism evidence="1 2">
    <name type="scientific">Petromyces alliaceus</name>
    <name type="common">Aspergillus alliaceus</name>
    <dbReference type="NCBI Taxonomy" id="209559"/>
    <lineage>
        <taxon>Eukaryota</taxon>
        <taxon>Fungi</taxon>
        <taxon>Dikarya</taxon>
        <taxon>Ascomycota</taxon>
        <taxon>Pezizomycotina</taxon>
        <taxon>Eurotiomycetes</taxon>
        <taxon>Eurotiomycetidae</taxon>
        <taxon>Eurotiales</taxon>
        <taxon>Aspergillaceae</taxon>
        <taxon>Aspergillus</taxon>
        <taxon>Aspergillus subgen. Circumdati</taxon>
    </lineage>
</organism>
<dbReference type="Proteomes" id="UP000541154">
    <property type="component" value="Unassembled WGS sequence"/>
</dbReference>
<proteinExistence type="predicted"/>
<protein>
    <submittedName>
        <fullName evidence="1">Uncharacterized protein</fullName>
    </submittedName>
</protein>
<dbReference type="EMBL" id="SPNV01000275">
    <property type="protein sequence ID" value="KAF5857126.1"/>
    <property type="molecule type" value="Genomic_DNA"/>
</dbReference>
<comment type="caution">
    <text evidence="1">The sequence shown here is derived from an EMBL/GenBank/DDBJ whole genome shotgun (WGS) entry which is preliminary data.</text>
</comment>
<name>A0A5N6FZB6_PETAA</name>
<reference evidence="1 2" key="1">
    <citation type="submission" date="2019-04" db="EMBL/GenBank/DDBJ databases">
        <title>Aspergillus burnettii sp. nov., novel species from soil in southeast Queensland.</title>
        <authorList>
            <person name="Gilchrist C.L.M."/>
            <person name="Pitt J.I."/>
            <person name="Lange L."/>
            <person name="Lacey H.J."/>
            <person name="Vuong D."/>
            <person name="Midgley D.J."/>
            <person name="Greenfield P."/>
            <person name="Bradbury M."/>
            <person name="Lacey E."/>
            <person name="Busk P.K."/>
            <person name="Pilgaard B."/>
            <person name="Chooi Y.H."/>
            <person name="Piggott A.M."/>
        </authorList>
    </citation>
    <scope>NUCLEOTIDE SEQUENCE [LARGE SCALE GENOMIC DNA]</scope>
    <source>
        <strain evidence="1 2">FRR 5400</strain>
    </source>
</reference>
<keyword evidence="2" id="KW-1185">Reference proteome</keyword>
<dbReference type="OMA" id="HCPHGWH"/>
<sequence length="76" mass="8776">MKFSTILVATATLLSGASAAIPYEEVHSTHICWKACFPQKPHCPHGWHDKKFGHCWTCCKDTHSDMDEQYDFYWEA</sequence>
<dbReference type="AlphaFoldDB" id="A0A5N6FZB6"/>
<gene>
    <name evidence="1" type="ORF">ETB97_006240</name>
</gene>
<accession>A0A8H5ZVK6</accession>